<keyword evidence="6 7" id="KW-0472">Membrane</keyword>
<dbReference type="OrthoDB" id="9775268at2"/>
<feature type="transmembrane region" description="Helical" evidence="7">
    <location>
        <begin position="396"/>
        <end position="417"/>
    </location>
</feature>
<dbReference type="Pfam" id="PF07690">
    <property type="entry name" value="MFS_1"/>
    <property type="match status" value="1"/>
</dbReference>
<dbReference type="InterPro" id="IPR020846">
    <property type="entry name" value="MFS_dom"/>
</dbReference>
<evidence type="ECO:0000256" key="5">
    <source>
        <dbReference type="ARBA" id="ARBA00022989"/>
    </source>
</evidence>
<feature type="transmembrane region" description="Helical" evidence="7">
    <location>
        <begin position="283"/>
        <end position="300"/>
    </location>
</feature>
<keyword evidence="4 7" id="KW-0812">Transmembrane</keyword>
<dbReference type="InterPro" id="IPR036259">
    <property type="entry name" value="MFS_trans_sf"/>
</dbReference>
<dbReference type="CDD" id="cd06173">
    <property type="entry name" value="MFS_MefA_like"/>
    <property type="match status" value="1"/>
</dbReference>
<keyword evidence="5 7" id="KW-1133">Transmembrane helix</keyword>
<name>A0A563W3I0_9CYAN</name>
<feature type="domain" description="Major facilitator superfamily (MFS) profile" evidence="8">
    <location>
        <begin position="3"/>
        <end position="423"/>
    </location>
</feature>
<feature type="transmembrane region" description="Helical" evidence="7">
    <location>
        <begin position="258"/>
        <end position="276"/>
    </location>
</feature>
<dbReference type="SUPFAM" id="SSF103473">
    <property type="entry name" value="MFS general substrate transporter"/>
    <property type="match status" value="1"/>
</dbReference>
<keyword evidence="10" id="KW-1185">Reference proteome</keyword>
<feature type="transmembrane region" description="Helical" evidence="7">
    <location>
        <begin position="40"/>
        <end position="61"/>
    </location>
</feature>
<evidence type="ECO:0000256" key="3">
    <source>
        <dbReference type="ARBA" id="ARBA00022475"/>
    </source>
</evidence>
<feature type="transmembrane region" description="Helical" evidence="7">
    <location>
        <begin position="73"/>
        <end position="92"/>
    </location>
</feature>
<comment type="subcellular location">
    <subcellularLocation>
        <location evidence="1">Cell membrane</location>
        <topology evidence="1">Multi-pass membrane protein</topology>
    </subcellularLocation>
</comment>
<proteinExistence type="predicted"/>
<evidence type="ECO:0000256" key="7">
    <source>
        <dbReference type="SAM" id="Phobius"/>
    </source>
</evidence>
<reference evidence="9 10" key="1">
    <citation type="submission" date="2019-01" db="EMBL/GenBank/DDBJ databases">
        <authorList>
            <person name="Brito A."/>
        </authorList>
    </citation>
    <scope>NUCLEOTIDE SEQUENCE [LARGE SCALE GENOMIC DNA]</scope>
    <source>
        <strain evidence="9">1</strain>
    </source>
</reference>
<sequence>MRTFLIVWLGQLISLLGSKLTEFALGFWILEQTYRETGTITQFAITILLIYLPKVVVSPFAGVIIDRWNRRSAMVLSDTVTGIVAIAVMVLVTTQKLAIWHIYIAITITSIFNAFQTPAYLAAISQIVPQKHLSRANGMVQVSIGVAKIASPFIAGLLMKFVGLQGILTIDAVTFVIAIISLATVRFPNLKRTKLIKRSPIEQFVTDTISGWNYIATRPGLLRLLSFVAISYFTTGMLEVILWPLLYEPNSTERLGSILSIGGCGVLVGSLLMSVWGGGKNRVLIILACIALQGLVTLGAGLKISLVVLALGIFLYLFAQPIIISSNQAIWQSKVPARLQGRVFALQQSLERALAICAYITAGPLVDNVLNPLMSQGSFLERFLGRFIGSGIDQRAGISLLLILLGTLNLIIVAIAFQVPRLRHLEKELPDRNFPQSQLKLSSMDSNQSLSRHSSNHL</sequence>
<evidence type="ECO:0000256" key="4">
    <source>
        <dbReference type="ARBA" id="ARBA00022692"/>
    </source>
</evidence>
<dbReference type="GO" id="GO:0005886">
    <property type="term" value="C:plasma membrane"/>
    <property type="evidence" value="ECO:0007669"/>
    <property type="project" value="UniProtKB-SubCell"/>
</dbReference>
<evidence type="ECO:0000256" key="6">
    <source>
        <dbReference type="ARBA" id="ARBA00023136"/>
    </source>
</evidence>
<evidence type="ECO:0000313" key="9">
    <source>
        <dbReference type="EMBL" id="VEP18197.1"/>
    </source>
</evidence>
<organism evidence="9 10">
    <name type="scientific">Hyella patelloides LEGE 07179</name>
    <dbReference type="NCBI Taxonomy" id="945734"/>
    <lineage>
        <taxon>Bacteria</taxon>
        <taxon>Bacillati</taxon>
        <taxon>Cyanobacteriota</taxon>
        <taxon>Cyanophyceae</taxon>
        <taxon>Pleurocapsales</taxon>
        <taxon>Hyellaceae</taxon>
        <taxon>Hyella</taxon>
    </lineage>
</organism>
<dbReference type="PROSITE" id="PS50850">
    <property type="entry name" value="MFS"/>
    <property type="match status" value="1"/>
</dbReference>
<evidence type="ECO:0000259" key="8">
    <source>
        <dbReference type="PROSITE" id="PS50850"/>
    </source>
</evidence>
<dbReference type="GO" id="GO:0022857">
    <property type="term" value="F:transmembrane transporter activity"/>
    <property type="evidence" value="ECO:0007669"/>
    <property type="project" value="InterPro"/>
</dbReference>
<dbReference type="AlphaFoldDB" id="A0A563W3I0"/>
<keyword evidence="3" id="KW-1003">Cell membrane</keyword>
<dbReference type="PANTHER" id="PTHR43266:SF2">
    <property type="entry name" value="MAJOR FACILITATOR SUPERFAMILY (MFS) PROFILE DOMAIN-CONTAINING PROTEIN"/>
    <property type="match status" value="1"/>
</dbReference>
<accession>A0A563W3I0</accession>
<dbReference type="Gene3D" id="1.20.1250.20">
    <property type="entry name" value="MFS general substrate transporter like domains"/>
    <property type="match status" value="1"/>
</dbReference>
<evidence type="ECO:0000256" key="2">
    <source>
        <dbReference type="ARBA" id="ARBA00022448"/>
    </source>
</evidence>
<dbReference type="Proteomes" id="UP000320055">
    <property type="component" value="Unassembled WGS sequence"/>
</dbReference>
<protein>
    <submittedName>
        <fullName evidence="9">Arabinose efflux permease family protein</fullName>
    </submittedName>
</protein>
<dbReference type="InterPro" id="IPR011701">
    <property type="entry name" value="MFS"/>
</dbReference>
<dbReference type="PANTHER" id="PTHR43266">
    <property type="entry name" value="MACROLIDE-EFFLUX PROTEIN"/>
    <property type="match status" value="1"/>
</dbReference>
<dbReference type="RefSeq" id="WP_144867389.1">
    <property type="nucleotide sequence ID" value="NZ_LR213829.1"/>
</dbReference>
<feature type="transmembrane region" description="Helical" evidence="7">
    <location>
        <begin position="164"/>
        <end position="185"/>
    </location>
</feature>
<feature type="transmembrane region" description="Helical" evidence="7">
    <location>
        <begin position="306"/>
        <end position="324"/>
    </location>
</feature>
<feature type="transmembrane region" description="Helical" evidence="7">
    <location>
        <begin position="136"/>
        <end position="158"/>
    </location>
</feature>
<feature type="transmembrane region" description="Helical" evidence="7">
    <location>
        <begin position="98"/>
        <end position="115"/>
    </location>
</feature>
<evidence type="ECO:0000313" key="10">
    <source>
        <dbReference type="Proteomes" id="UP000320055"/>
    </source>
</evidence>
<keyword evidence="2" id="KW-0813">Transport</keyword>
<feature type="transmembrane region" description="Helical" evidence="7">
    <location>
        <begin position="224"/>
        <end position="246"/>
    </location>
</feature>
<dbReference type="EMBL" id="CAACVJ010000668">
    <property type="protein sequence ID" value="VEP18197.1"/>
    <property type="molecule type" value="Genomic_DNA"/>
</dbReference>
<gene>
    <name evidence="9" type="ORF">H1P_700009</name>
</gene>
<evidence type="ECO:0000256" key="1">
    <source>
        <dbReference type="ARBA" id="ARBA00004651"/>
    </source>
</evidence>